<keyword evidence="2" id="KW-1185">Reference proteome</keyword>
<accession>A0AAD7SQU4</accession>
<sequence length="122" mass="12491">MWKCGTPCRSLHVKAKSLCWRAAPLDCLSAAIMLKGGPPGAFSRQRPVARASAGALDCPGPPPGFGSHVSLTGASLRSIASTAVVKRLPAEPLNAHGARTSGPSREAALLLEAQRSSLPASP</sequence>
<dbReference type="EMBL" id="JAINUG010000041">
    <property type="protein sequence ID" value="KAJ8406928.1"/>
    <property type="molecule type" value="Genomic_DNA"/>
</dbReference>
<evidence type="ECO:0000313" key="1">
    <source>
        <dbReference type="EMBL" id="KAJ8406928.1"/>
    </source>
</evidence>
<dbReference type="AlphaFoldDB" id="A0AAD7SQU4"/>
<gene>
    <name evidence="1" type="ORF">AAFF_G00292040</name>
</gene>
<evidence type="ECO:0000313" key="2">
    <source>
        <dbReference type="Proteomes" id="UP001221898"/>
    </source>
</evidence>
<protein>
    <submittedName>
        <fullName evidence="1">Uncharacterized protein</fullName>
    </submittedName>
</protein>
<comment type="caution">
    <text evidence="1">The sequence shown here is derived from an EMBL/GenBank/DDBJ whole genome shotgun (WGS) entry which is preliminary data.</text>
</comment>
<organism evidence="1 2">
    <name type="scientific">Aldrovandia affinis</name>
    <dbReference type="NCBI Taxonomy" id="143900"/>
    <lineage>
        <taxon>Eukaryota</taxon>
        <taxon>Metazoa</taxon>
        <taxon>Chordata</taxon>
        <taxon>Craniata</taxon>
        <taxon>Vertebrata</taxon>
        <taxon>Euteleostomi</taxon>
        <taxon>Actinopterygii</taxon>
        <taxon>Neopterygii</taxon>
        <taxon>Teleostei</taxon>
        <taxon>Notacanthiformes</taxon>
        <taxon>Halosauridae</taxon>
        <taxon>Aldrovandia</taxon>
    </lineage>
</organism>
<dbReference type="Proteomes" id="UP001221898">
    <property type="component" value="Unassembled WGS sequence"/>
</dbReference>
<proteinExistence type="predicted"/>
<reference evidence="1" key="1">
    <citation type="journal article" date="2023" name="Science">
        <title>Genome structures resolve the early diversification of teleost fishes.</title>
        <authorList>
            <person name="Parey E."/>
            <person name="Louis A."/>
            <person name="Montfort J."/>
            <person name="Bouchez O."/>
            <person name="Roques C."/>
            <person name="Iampietro C."/>
            <person name="Lluch J."/>
            <person name="Castinel A."/>
            <person name="Donnadieu C."/>
            <person name="Desvignes T."/>
            <person name="Floi Bucao C."/>
            <person name="Jouanno E."/>
            <person name="Wen M."/>
            <person name="Mejri S."/>
            <person name="Dirks R."/>
            <person name="Jansen H."/>
            <person name="Henkel C."/>
            <person name="Chen W.J."/>
            <person name="Zahm M."/>
            <person name="Cabau C."/>
            <person name="Klopp C."/>
            <person name="Thompson A.W."/>
            <person name="Robinson-Rechavi M."/>
            <person name="Braasch I."/>
            <person name="Lecointre G."/>
            <person name="Bobe J."/>
            <person name="Postlethwait J.H."/>
            <person name="Berthelot C."/>
            <person name="Roest Crollius H."/>
            <person name="Guiguen Y."/>
        </authorList>
    </citation>
    <scope>NUCLEOTIDE SEQUENCE</scope>
    <source>
        <strain evidence="1">NC1722</strain>
    </source>
</reference>
<name>A0AAD7SQU4_9TELE</name>